<proteinExistence type="predicted"/>
<dbReference type="Proteomes" id="UP000236379">
    <property type="component" value="Unassembled WGS sequence"/>
</dbReference>
<dbReference type="OrthoDB" id="67557at2"/>
<dbReference type="EMBL" id="PPPD01000001">
    <property type="protein sequence ID" value="PNY83056.1"/>
    <property type="molecule type" value="Genomic_DNA"/>
</dbReference>
<gene>
    <name evidence="1" type="ORF">CVO96_13245</name>
</gene>
<protein>
    <submittedName>
        <fullName evidence="1">Uncharacterized protein</fullName>
    </submittedName>
</protein>
<name>A0A2K3V2P3_9DEIO</name>
<evidence type="ECO:0000313" key="2">
    <source>
        <dbReference type="Proteomes" id="UP000236379"/>
    </source>
</evidence>
<comment type="caution">
    <text evidence="1">The sequence shown here is derived from an EMBL/GenBank/DDBJ whole genome shotgun (WGS) entry which is preliminary data.</text>
</comment>
<keyword evidence="2" id="KW-1185">Reference proteome</keyword>
<organism evidence="1 2">
    <name type="scientific">Deinococcus koreensis</name>
    <dbReference type="NCBI Taxonomy" id="2054903"/>
    <lineage>
        <taxon>Bacteria</taxon>
        <taxon>Thermotogati</taxon>
        <taxon>Deinococcota</taxon>
        <taxon>Deinococci</taxon>
        <taxon>Deinococcales</taxon>
        <taxon>Deinococcaceae</taxon>
        <taxon>Deinococcus</taxon>
    </lineage>
</organism>
<evidence type="ECO:0000313" key="1">
    <source>
        <dbReference type="EMBL" id="PNY83056.1"/>
    </source>
</evidence>
<accession>A0A2K3V2P3</accession>
<dbReference type="AlphaFoldDB" id="A0A2K3V2P3"/>
<sequence length="251" mass="26773">MADAQIAALSQRRRVSEVRAREHVGAAGWAQASTLEAIIRAGQEGLVATEALRQVVSLTGEQLRTLPLSTGDRERAGHAATLQNVLHSGEDQLTVAHTVNDLVCRALDEVASTPVAEISTQRLRAIQSRVLEQVEALGAIIASAQAQADTLEQVQKLDEVIAEHQLRISALREYTASAEAEALAGAGEQIVQRIGELDEAAPKQIEALSRIGEAVAERVGDTGADARKKAEALEELAETMTGKARDIRKEG</sequence>
<reference evidence="1 2" key="1">
    <citation type="submission" date="2018-01" db="EMBL/GenBank/DDBJ databases">
        <title>Deinococcus koreensis sp. nov., a radiation-resistant bacterium isolated from river water.</title>
        <authorList>
            <person name="Choi A."/>
        </authorList>
    </citation>
    <scope>NUCLEOTIDE SEQUENCE [LARGE SCALE GENOMIC DNA]</scope>
    <source>
        <strain evidence="1 2">SJW1-2</strain>
    </source>
</reference>